<organism evidence="6 7">
    <name type="scientific">Leptolyngbya cf. ectocarpi LEGE 11479</name>
    <dbReference type="NCBI Taxonomy" id="1828722"/>
    <lineage>
        <taxon>Bacteria</taxon>
        <taxon>Bacillati</taxon>
        <taxon>Cyanobacteriota</taxon>
        <taxon>Cyanophyceae</taxon>
        <taxon>Leptolyngbyales</taxon>
        <taxon>Leptolyngbyaceae</taxon>
        <taxon>Leptolyngbya group</taxon>
        <taxon>Leptolyngbya</taxon>
    </lineage>
</organism>
<evidence type="ECO:0000256" key="3">
    <source>
        <dbReference type="ARBA" id="ARBA00023125"/>
    </source>
</evidence>
<dbReference type="InterPro" id="IPR014284">
    <property type="entry name" value="RNA_pol_sigma-70_dom"/>
</dbReference>
<keyword evidence="1" id="KW-0805">Transcription regulation</keyword>
<reference evidence="6" key="1">
    <citation type="submission" date="2020-10" db="EMBL/GenBank/DDBJ databases">
        <authorList>
            <person name="Castelo-Branco R."/>
            <person name="Eusebio N."/>
            <person name="Adriana R."/>
            <person name="Vieira A."/>
            <person name="Brugerolle De Fraissinette N."/>
            <person name="Rezende De Castro R."/>
            <person name="Schneider M.P."/>
            <person name="Vasconcelos V."/>
            <person name="Leao P.N."/>
        </authorList>
    </citation>
    <scope>NUCLEOTIDE SEQUENCE</scope>
    <source>
        <strain evidence="6">LEGE 11479</strain>
    </source>
</reference>
<evidence type="ECO:0000256" key="2">
    <source>
        <dbReference type="ARBA" id="ARBA00023082"/>
    </source>
</evidence>
<dbReference type="AlphaFoldDB" id="A0A928ZX46"/>
<dbReference type="PANTHER" id="PTHR30385">
    <property type="entry name" value="SIGMA FACTOR F FLAGELLAR"/>
    <property type="match status" value="1"/>
</dbReference>
<keyword evidence="3" id="KW-0238">DNA-binding</keyword>
<dbReference type="Proteomes" id="UP000615026">
    <property type="component" value="Unassembled WGS sequence"/>
</dbReference>
<keyword evidence="2" id="KW-0731">Sigma factor</keyword>
<dbReference type="InterPro" id="IPR013324">
    <property type="entry name" value="RNA_pol_sigma_r3/r4-like"/>
</dbReference>
<dbReference type="GO" id="GO:0006352">
    <property type="term" value="P:DNA-templated transcription initiation"/>
    <property type="evidence" value="ECO:0007669"/>
    <property type="project" value="InterPro"/>
</dbReference>
<evidence type="ECO:0000259" key="5">
    <source>
        <dbReference type="Pfam" id="PF08281"/>
    </source>
</evidence>
<dbReference type="SUPFAM" id="SSF88659">
    <property type="entry name" value="Sigma3 and sigma4 domains of RNA polymerase sigma factors"/>
    <property type="match status" value="1"/>
</dbReference>
<evidence type="ECO:0000256" key="4">
    <source>
        <dbReference type="ARBA" id="ARBA00023163"/>
    </source>
</evidence>
<feature type="domain" description="RNA polymerase sigma factor 70 region 4 type 2" evidence="5">
    <location>
        <begin position="314"/>
        <end position="365"/>
    </location>
</feature>
<dbReference type="RefSeq" id="WP_193994980.1">
    <property type="nucleotide sequence ID" value="NZ_JADEXP010000229.1"/>
</dbReference>
<dbReference type="PANTHER" id="PTHR30385:SF7">
    <property type="entry name" value="RNA POLYMERASE SIGMA FACTOR FLIA"/>
    <property type="match status" value="1"/>
</dbReference>
<dbReference type="GO" id="GO:0016987">
    <property type="term" value="F:sigma factor activity"/>
    <property type="evidence" value="ECO:0007669"/>
    <property type="project" value="UniProtKB-KW"/>
</dbReference>
<dbReference type="GO" id="GO:0003677">
    <property type="term" value="F:DNA binding"/>
    <property type="evidence" value="ECO:0007669"/>
    <property type="project" value="UniProtKB-KW"/>
</dbReference>
<dbReference type="InterPro" id="IPR013249">
    <property type="entry name" value="RNA_pol_sigma70_r4_t2"/>
</dbReference>
<evidence type="ECO:0000313" key="6">
    <source>
        <dbReference type="EMBL" id="MBE9069061.1"/>
    </source>
</evidence>
<dbReference type="Gene3D" id="1.10.10.10">
    <property type="entry name" value="Winged helix-like DNA-binding domain superfamily/Winged helix DNA-binding domain"/>
    <property type="match status" value="1"/>
</dbReference>
<dbReference type="EMBL" id="JADEXP010000229">
    <property type="protein sequence ID" value="MBE9069061.1"/>
    <property type="molecule type" value="Genomic_DNA"/>
</dbReference>
<comment type="caution">
    <text evidence="6">The sequence shown here is derived from an EMBL/GenBank/DDBJ whole genome shotgun (WGS) entry which is preliminary data.</text>
</comment>
<gene>
    <name evidence="6" type="ORF">IQ260_20660</name>
</gene>
<keyword evidence="4" id="KW-0804">Transcription</keyword>
<dbReference type="Pfam" id="PF08281">
    <property type="entry name" value="Sigma70_r4_2"/>
    <property type="match status" value="1"/>
</dbReference>
<protein>
    <submittedName>
        <fullName evidence="6">Sigma-70 family RNA polymerase sigma factor</fullName>
    </submittedName>
</protein>
<keyword evidence="7" id="KW-1185">Reference proteome</keyword>
<dbReference type="CDD" id="cd06171">
    <property type="entry name" value="Sigma70_r4"/>
    <property type="match status" value="1"/>
</dbReference>
<name>A0A928ZX46_LEPEC</name>
<sequence length="409" mass="46845">MLERASVTEQFSTFIELADERFSRWVPDGRLVRSMAAACLGEQNRQASEKADKAAELNQFWAVYWYRCWGNDVAEKNACLPYGHLAAFVQEACYWAAQKTTRFSNSRYTLVDYFQLAIARLDTVLKYFSPEHGSRLDTYAHVAFKNIIRETLRQQKEIDICSDWALLLRLSQKRLVESLQAAGERELQSQTLAWRCFKAVYNPSVHSTRQLDQADAGIWSKIACEYNQQRQTLSPVLPSSDASTLCKTLRRCAAAARTYLYPKATSLNASRSAQDEGELQDILASPEDDSPLNAMVIAEELAKRRQQQADVGQVLQEALSQLPDEAQKIFILYYRENQTQQQIAQTLDIKQYTVSRRLSKAREKMLKKVAIWSRDTLHISLTSDLLTSINTVLEEWLTRHYSATGHEDF</sequence>
<evidence type="ECO:0000313" key="7">
    <source>
        <dbReference type="Proteomes" id="UP000615026"/>
    </source>
</evidence>
<dbReference type="NCBIfam" id="TIGR02937">
    <property type="entry name" value="sigma70-ECF"/>
    <property type="match status" value="1"/>
</dbReference>
<accession>A0A928ZX46</accession>
<proteinExistence type="predicted"/>
<dbReference type="InterPro" id="IPR036388">
    <property type="entry name" value="WH-like_DNA-bd_sf"/>
</dbReference>
<evidence type="ECO:0000256" key="1">
    <source>
        <dbReference type="ARBA" id="ARBA00023015"/>
    </source>
</evidence>